<name>A0ABS2PIY9_9BACL</name>
<dbReference type="Gene3D" id="3.10.450.40">
    <property type="match status" value="3"/>
</dbReference>
<evidence type="ECO:0000313" key="5">
    <source>
        <dbReference type="Proteomes" id="UP000741863"/>
    </source>
</evidence>
<evidence type="ECO:0000256" key="2">
    <source>
        <dbReference type="SAM" id="SignalP"/>
    </source>
</evidence>
<gene>
    <name evidence="4" type="ORF">JOD17_004199</name>
</gene>
<feature type="region of interest" description="Disordered" evidence="1">
    <location>
        <begin position="27"/>
        <end position="66"/>
    </location>
</feature>
<feature type="chain" id="PRO_5045605075" evidence="2">
    <location>
        <begin position="26"/>
        <end position="270"/>
    </location>
</feature>
<reference evidence="4 5" key="1">
    <citation type="submission" date="2021-01" db="EMBL/GenBank/DDBJ databases">
        <title>Genomic Encyclopedia of Type Strains, Phase IV (KMG-IV): sequencing the most valuable type-strain genomes for metagenomic binning, comparative biology and taxonomic classification.</title>
        <authorList>
            <person name="Goeker M."/>
        </authorList>
    </citation>
    <scope>NUCLEOTIDE SEQUENCE [LARGE SCALE GENOMIC DNA]</scope>
    <source>
        <strain evidence="4 5">DSM 25540</strain>
    </source>
</reference>
<feature type="domain" description="PepSY" evidence="3">
    <location>
        <begin position="211"/>
        <end position="267"/>
    </location>
</feature>
<keyword evidence="5" id="KW-1185">Reference proteome</keyword>
<feature type="domain" description="PepSY" evidence="3">
    <location>
        <begin position="62"/>
        <end position="118"/>
    </location>
</feature>
<feature type="signal peptide" evidence="2">
    <location>
        <begin position="1"/>
        <end position="25"/>
    </location>
</feature>
<organism evidence="4 5">
    <name type="scientific">Geomicrobium sediminis</name>
    <dbReference type="NCBI Taxonomy" id="1347788"/>
    <lineage>
        <taxon>Bacteria</taxon>
        <taxon>Bacillati</taxon>
        <taxon>Bacillota</taxon>
        <taxon>Bacilli</taxon>
        <taxon>Bacillales</taxon>
        <taxon>Geomicrobium</taxon>
    </lineage>
</organism>
<dbReference type="PROSITE" id="PS51257">
    <property type="entry name" value="PROKAR_LIPOPROTEIN"/>
    <property type="match status" value="1"/>
</dbReference>
<dbReference type="RefSeq" id="WP_204699789.1">
    <property type="nucleotide sequence ID" value="NZ_JAFBEC010000022.1"/>
</dbReference>
<evidence type="ECO:0000313" key="4">
    <source>
        <dbReference type="EMBL" id="MBM7635056.1"/>
    </source>
</evidence>
<feature type="domain" description="PepSY" evidence="3">
    <location>
        <begin position="133"/>
        <end position="187"/>
    </location>
</feature>
<evidence type="ECO:0000259" key="3">
    <source>
        <dbReference type="Pfam" id="PF03413"/>
    </source>
</evidence>
<proteinExistence type="predicted"/>
<feature type="compositionally biased region" description="Polar residues" evidence="1">
    <location>
        <begin position="27"/>
        <end position="39"/>
    </location>
</feature>
<protein>
    <submittedName>
        <fullName evidence="4">Membrane protein YkoI</fullName>
    </submittedName>
</protein>
<keyword evidence="2" id="KW-0732">Signal</keyword>
<dbReference type="Proteomes" id="UP000741863">
    <property type="component" value="Unassembled WGS sequence"/>
</dbReference>
<dbReference type="EMBL" id="JAFBEC010000022">
    <property type="protein sequence ID" value="MBM7635056.1"/>
    <property type="molecule type" value="Genomic_DNA"/>
</dbReference>
<comment type="caution">
    <text evidence="4">The sequence shown here is derived from an EMBL/GenBank/DDBJ whole genome shotgun (WGS) entry which is preliminary data.</text>
</comment>
<dbReference type="Pfam" id="PF03413">
    <property type="entry name" value="PepSY"/>
    <property type="match status" value="3"/>
</dbReference>
<evidence type="ECO:0000256" key="1">
    <source>
        <dbReference type="SAM" id="MobiDB-lite"/>
    </source>
</evidence>
<dbReference type="InterPro" id="IPR025711">
    <property type="entry name" value="PepSY"/>
</dbReference>
<accession>A0ABS2PIY9</accession>
<sequence>MRKQTFAFSILASSLLIAACSTGQALENNQSSVDRQTAVNVGDDSGDSSTDESQSSSPSAEISTEQASQIATDLLGGTIEKVDRDVEDGVTVYEVELYSGQEDFDVDIDVATGDILNIDGNLLEAENTIDVSISKEEAEDIARNQTGLADIAQIELEMKNQSYVYDIEMLSIDDDTDIVIDANSGDVYSMDTSIATKGADAFKDANLMPRSELESILVEQFGEDLTIKDLDLDRENGKFMYEVEIIADNVRYELVVDAENGTLLEQEIDD</sequence>